<name>A0A5J4SRL6_9ZZZZ</name>
<sequence>MNQIKVNVQESPTFQNHLSSDDEEAIAIVLGKVCHFIHPQIVAKIREANIGFKEEFKAICRNLDIDTFLFEGSDCVFPGVRRHINKEKKEVKWKNNINPEDDTILNDNTLPRHIWAFLAMNKRYSGGAKGMWNPSRLSQFELAHIFGHKEDEKGLEREVFSQYDTTKLPYALFTSASNTVLIPNGLMKPTDKCRSIKIAFYKRYIDLYGGDNLYAEKGFNETCVPEWYSKIKWLDPIPIEELPNREKGIDNLLECRRKYLLNKYLSK</sequence>
<organism evidence="1">
    <name type="scientific">termite gut metagenome</name>
    <dbReference type="NCBI Taxonomy" id="433724"/>
    <lineage>
        <taxon>unclassified sequences</taxon>
        <taxon>metagenomes</taxon>
        <taxon>organismal metagenomes</taxon>
    </lineage>
</organism>
<accession>A0A5J4SRL6</accession>
<dbReference type="AlphaFoldDB" id="A0A5J4SRL6"/>
<protein>
    <submittedName>
        <fullName evidence="1">Uncharacterized protein</fullName>
    </submittedName>
</protein>
<evidence type="ECO:0000313" key="1">
    <source>
        <dbReference type="EMBL" id="KAA6348578.1"/>
    </source>
</evidence>
<dbReference type="EMBL" id="SNRY01000065">
    <property type="protein sequence ID" value="KAA6348578.1"/>
    <property type="molecule type" value="Genomic_DNA"/>
</dbReference>
<comment type="caution">
    <text evidence="1">The sequence shown here is derived from an EMBL/GenBank/DDBJ whole genome shotgun (WGS) entry which is preliminary data.</text>
</comment>
<gene>
    <name evidence="1" type="ORF">EZS27_003988</name>
</gene>
<proteinExistence type="predicted"/>
<reference evidence="1" key="1">
    <citation type="submission" date="2019-03" db="EMBL/GenBank/DDBJ databases">
        <title>Single cell metagenomics reveals metabolic interactions within the superorganism composed of flagellate Streblomastix strix and complex community of Bacteroidetes bacteria on its surface.</title>
        <authorList>
            <person name="Treitli S.C."/>
            <person name="Kolisko M."/>
            <person name="Husnik F."/>
            <person name="Keeling P."/>
            <person name="Hampl V."/>
        </authorList>
    </citation>
    <scope>NUCLEOTIDE SEQUENCE</scope>
    <source>
        <strain evidence="1">STM</strain>
    </source>
</reference>